<dbReference type="GO" id="GO:0006508">
    <property type="term" value="P:proteolysis"/>
    <property type="evidence" value="ECO:0007669"/>
    <property type="project" value="UniProtKB-KW"/>
</dbReference>
<dbReference type="CDD" id="cd00303">
    <property type="entry name" value="retropepsin_like"/>
    <property type="match status" value="1"/>
</dbReference>
<feature type="domain" description="Integrase catalytic" evidence="11">
    <location>
        <begin position="877"/>
        <end position="1000"/>
    </location>
</feature>
<feature type="domain" description="Reverse transcriptase" evidence="10">
    <location>
        <begin position="332"/>
        <end position="511"/>
    </location>
</feature>
<dbReference type="InterPro" id="IPR043128">
    <property type="entry name" value="Rev_trsase/Diguanyl_cyclase"/>
</dbReference>
<dbReference type="GO" id="GO:0003964">
    <property type="term" value="F:RNA-directed DNA polymerase activity"/>
    <property type="evidence" value="ECO:0007669"/>
    <property type="project" value="UniProtKB-KW"/>
</dbReference>
<keyword evidence="5" id="KW-0540">Nuclease</keyword>
<dbReference type="AlphaFoldDB" id="A0AAQ4F042"/>
<evidence type="ECO:0000256" key="2">
    <source>
        <dbReference type="ARBA" id="ARBA00022670"/>
    </source>
</evidence>
<dbReference type="SUPFAM" id="SSF56672">
    <property type="entry name" value="DNA/RNA polymerases"/>
    <property type="match status" value="1"/>
</dbReference>
<dbReference type="InterPro" id="IPR050951">
    <property type="entry name" value="Retrovirus_Pol_polyprotein"/>
</dbReference>
<dbReference type="PROSITE" id="PS50175">
    <property type="entry name" value="ASP_PROT_RETROV"/>
    <property type="match status" value="1"/>
</dbReference>
<evidence type="ECO:0000313" key="12">
    <source>
        <dbReference type="EMBL" id="KAK8780235.1"/>
    </source>
</evidence>
<evidence type="ECO:0000259" key="10">
    <source>
        <dbReference type="PROSITE" id="PS50878"/>
    </source>
</evidence>
<dbReference type="InterPro" id="IPR041588">
    <property type="entry name" value="Integrase_H2C2"/>
</dbReference>
<evidence type="ECO:0000256" key="1">
    <source>
        <dbReference type="ARBA" id="ARBA00012493"/>
    </source>
</evidence>
<evidence type="ECO:0000256" key="4">
    <source>
        <dbReference type="ARBA" id="ARBA00022695"/>
    </source>
</evidence>
<gene>
    <name evidence="12" type="ORF">V5799_018426</name>
</gene>
<dbReference type="InterPro" id="IPR000477">
    <property type="entry name" value="RT_dom"/>
</dbReference>
<evidence type="ECO:0000256" key="5">
    <source>
        <dbReference type="ARBA" id="ARBA00022722"/>
    </source>
</evidence>
<dbReference type="GO" id="GO:0004519">
    <property type="term" value="F:endonuclease activity"/>
    <property type="evidence" value="ECO:0007669"/>
    <property type="project" value="UniProtKB-KW"/>
</dbReference>
<dbReference type="FunFam" id="1.10.340.70:FF:000001">
    <property type="entry name" value="Retrovirus-related Pol polyprotein from transposon gypsy-like Protein"/>
    <property type="match status" value="1"/>
</dbReference>
<evidence type="ECO:0000259" key="11">
    <source>
        <dbReference type="PROSITE" id="PS50994"/>
    </source>
</evidence>
<organism evidence="12 13">
    <name type="scientific">Amblyomma americanum</name>
    <name type="common">Lone star tick</name>
    <dbReference type="NCBI Taxonomy" id="6943"/>
    <lineage>
        <taxon>Eukaryota</taxon>
        <taxon>Metazoa</taxon>
        <taxon>Ecdysozoa</taxon>
        <taxon>Arthropoda</taxon>
        <taxon>Chelicerata</taxon>
        <taxon>Arachnida</taxon>
        <taxon>Acari</taxon>
        <taxon>Parasitiformes</taxon>
        <taxon>Ixodida</taxon>
        <taxon>Ixodoidea</taxon>
        <taxon>Ixodidae</taxon>
        <taxon>Amblyomminae</taxon>
        <taxon>Amblyomma</taxon>
    </lineage>
</organism>
<proteinExistence type="predicted"/>
<accession>A0AAQ4F042</accession>
<keyword evidence="8" id="KW-0695">RNA-directed DNA polymerase</keyword>
<feature type="domain" description="Peptidase A2" evidence="9">
    <location>
        <begin position="37"/>
        <end position="51"/>
    </location>
</feature>
<dbReference type="SUPFAM" id="SSF50630">
    <property type="entry name" value="Acid proteases"/>
    <property type="match status" value="1"/>
</dbReference>
<dbReference type="Gene3D" id="1.10.340.70">
    <property type="match status" value="1"/>
</dbReference>
<keyword evidence="7" id="KW-0378">Hydrolase</keyword>
<dbReference type="PROSITE" id="PS50878">
    <property type="entry name" value="RT_POL"/>
    <property type="match status" value="1"/>
</dbReference>
<dbReference type="Pfam" id="PF17917">
    <property type="entry name" value="RT_RNaseH"/>
    <property type="match status" value="1"/>
</dbReference>
<dbReference type="CDD" id="cd01647">
    <property type="entry name" value="RT_LTR"/>
    <property type="match status" value="1"/>
</dbReference>
<dbReference type="GO" id="GO:0003676">
    <property type="term" value="F:nucleic acid binding"/>
    <property type="evidence" value="ECO:0007669"/>
    <property type="project" value="InterPro"/>
</dbReference>
<dbReference type="FunFam" id="3.30.70.270:FF:000020">
    <property type="entry name" value="Transposon Tf2-6 polyprotein-like Protein"/>
    <property type="match status" value="1"/>
</dbReference>
<evidence type="ECO:0000313" key="13">
    <source>
        <dbReference type="Proteomes" id="UP001321473"/>
    </source>
</evidence>
<dbReference type="GO" id="GO:0042575">
    <property type="term" value="C:DNA polymerase complex"/>
    <property type="evidence" value="ECO:0007669"/>
    <property type="project" value="UniProtKB-ARBA"/>
</dbReference>
<keyword evidence="6" id="KW-0255">Endonuclease</keyword>
<evidence type="ECO:0000256" key="8">
    <source>
        <dbReference type="ARBA" id="ARBA00022918"/>
    </source>
</evidence>
<dbReference type="CDD" id="cd09274">
    <property type="entry name" value="RNase_HI_RT_Ty3"/>
    <property type="match status" value="1"/>
</dbReference>
<comment type="caution">
    <text evidence="12">The sequence shown here is derived from an EMBL/GenBank/DDBJ whole genome shotgun (WGS) entry which is preliminary data.</text>
</comment>
<dbReference type="EMBL" id="JARKHS020009074">
    <property type="protein sequence ID" value="KAK8780235.1"/>
    <property type="molecule type" value="Genomic_DNA"/>
</dbReference>
<dbReference type="InterPro" id="IPR041373">
    <property type="entry name" value="RT_RNaseH"/>
</dbReference>
<dbReference type="InterPro" id="IPR021109">
    <property type="entry name" value="Peptidase_aspartic_dom_sf"/>
</dbReference>
<dbReference type="InterPro" id="IPR001584">
    <property type="entry name" value="Integrase_cat-core"/>
</dbReference>
<dbReference type="InterPro" id="IPR036397">
    <property type="entry name" value="RNaseH_sf"/>
</dbReference>
<dbReference type="FunFam" id="3.10.10.10:FF:000007">
    <property type="entry name" value="Retrovirus-related Pol polyprotein from transposon 17.6-like Protein"/>
    <property type="match status" value="1"/>
</dbReference>
<name>A0AAQ4F042_AMBAM</name>
<dbReference type="GO" id="GO:0015074">
    <property type="term" value="P:DNA integration"/>
    <property type="evidence" value="ECO:0007669"/>
    <property type="project" value="InterPro"/>
</dbReference>
<dbReference type="InterPro" id="IPR001969">
    <property type="entry name" value="Aspartic_peptidase_AS"/>
</dbReference>
<dbReference type="PROSITE" id="PS00141">
    <property type="entry name" value="ASP_PROTEASE"/>
    <property type="match status" value="1"/>
</dbReference>
<dbReference type="Gene3D" id="3.30.70.270">
    <property type="match status" value="2"/>
</dbReference>
<evidence type="ECO:0000256" key="6">
    <source>
        <dbReference type="ARBA" id="ARBA00022759"/>
    </source>
</evidence>
<dbReference type="PANTHER" id="PTHR37984:SF5">
    <property type="entry name" value="PROTEIN NYNRIN-LIKE"/>
    <property type="match status" value="1"/>
</dbReference>
<keyword evidence="3" id="KW-0808">Transferase</keyword>
<dbReference type="InterPro" id="IPR001995">
    <property type="entry name" value="Peptidase_A2_cat"/>
</dbReference>
<dbReference type="Pfam" id="PF13650">
    <property type="entry name" value="Asp_protease_2"/>
    <property type="match status" value="1"/>
</dbReference>
<keyword evidence="13" id="KW-1185">Reference proteome</keyword>
<dbReference type="Proteomes" id="UP001321473">
    <property type="component" value="Unassembled WGS sequence"/>
</dbReference>
<dbReference type="InterPro" id="IPR012337">
    <property type="entry name" value="RNaseH-like_sf"/>
</dbReference>
<evidence type="ECO:0000259" key="9">
    <source>
        <dbReference type="PROSITE" id="PS50175"/>
    </source>
</evidence>
<evidence type="ECO:0000256" key="3">
    <source>
        <dbReference type="ARBA" id="ARBA00022679"/>
    </source>
</evidence>
<keyword evidence="2" id="KW-0645">Protease</keyword>
<dbReference type="Gene3D" id="3.10.10.10">
    <property type="entry name" value="HIV Type 1 Reverse Transcriptase, subunit A, domain 1"/>
    <property type="match status" value="1"/>
</dbReference>
<dbReference type="GO" id="GO:0004190">
    <property type="term" value="F:aspartic-type endopeptidase activity"/>
    <property type="evidence" value="ECO:0007669"/>
    <property type="project" value="InterPro"/>
</dbReference>
<dbReference type="PANTHER" id="PTHR37984">
    <property type="entry name" value="PROTEIN CBG26694"/>
    <property type="match status" value="1"/>
</dbReference>
<protein>
    <recommendedName>
        <fullName evidence="1">RNA-directed DNA polymerase</fullName>
        <ecNumber evidence="1">2.7.7.49</ecNumber>
    </recommendedName>
</protein>
<dbReference type="Pfam" id="PF00078">
    <property type="entry name" value="RVT_1"/>
    <property type="match status" value="1"/>
</dbReference>
<dbReference type="Pfam" id="PF17921">
    <property type="entry name" value="Integrase_H2C2"/>
    <property type="match status" value="1"/>
</dbReference>
<dbReference type="EC" id="2.7.7.49" evidence="1"/>
<dbReference type="InterPro" id="IPR043502">
    <property type="entry name" value="DNA/RNA_pol_sf"/>
</dbReference>
<keyword evidence="4" id="KW-0548">Nucleotidyltransferase</keyword>
<evidence type="ECO:0000256" key="7">
    <source>
        <dbReference type="ARBA" id="ARBA00022801"/>
    </source>
</evidence>
<sequence length="1000" mass="111810">MTSPTTPSTTAPNTSPTSCQRIVSAAEILVAADIYDVSALVDTGADFSVMSSHLATALRKALTPWHGPHIRTAGGHVVTPVGIGTCRIKIRGATFIGSFAVLRECSKELILGVDFLKEYGAVVNLHEQLVSFLTQRAVATDPEPHRAALRISDDHTTIPPRASKFVTVKCDTSFGTRGIAETNLSLLLSRQVCVARALVDLVHARTELLVTNFSSEPQHLTKNTVIAHLEELGEHAVQCALSTTDPGTAEQDTAPAITIDLNPDLLINQKRHVESLIDSFRDCLASTSKVLQTPITKHRIIVDSDQRPLCQRPYRVSSNERDAIRRQVAEMLRDDVIQPSTSPWASPVVLVAKKRASLRFCLDYRRLNNVTERDVYPLPRIDDSLDRLRHATYFSSLDLRSGYRQIEVDERDREKTAFVTPDGLYEFKVLPFGLCSAPATFQRMMDTVLTDLKWQSCLVYLDDVVIFSDTFEDHLKRLRAVFEAIRSAGLSLKSEKCHFAFRELKFLGHIVSAQGVSTDPEKTAAVAAFYQPTDKRRLRRFLGLCAYYRRFVENFSKLAEPLTRLTKDSEPVFWGQDQETAFTELKARFQSTPILGHFDEKAATELHTDVSNVGLGAVLVQWQDGVERVLAYASRTLSRAEMNYSTAEKECLAVVWAITKFRPYLYGHPFRVVSDHHSLCWLANLKDPSGRLARWDLRLQEFNVTIVHKSGQQHSDADCLSRAPLPCPPDEPDGDSAFLGVVTTSDLARHQRADCELLPLIEYLEGTAPSPPRLFSRGLSSFCLIDEVLYKKNYGPTETAYLLVAPTALRQEVLAACHDDLSSGHLDFSRTLGRLRHRYYWPRLAAVVQRCVRTCSDCQRRKIPPTKPAGLLKPIDPPQIPFQQVGMDLLGPFPVSSMGNRYIVVATDYLSRYCETKALPRGTAAEIAQFFVHHIVLRHGAPVVVLTHRGTAFTSALTHEVLRLSGTSHRKTTAYHPQTNGLTERLNKTIADMMSYVCRR</sequence>
<dbReference type="Gene3D" id="3.30.420.10">
    <property type="entry name" value="Ribonuclease H-like superfamily/Ribonuclease H"/>
    <property type="match status" value="1"/>
</dbReference>
<dbReference type="SUPFAM" id="SSF53098">
    <property type="entry name" value="Ribonuclease H-like"/>
    <property type="match status" value="1"/>
</dbReference>
<dbReference type="Gene3D" id="2.40.70.10">
    <property type="entry name" value="Acid Proteases"/>
    <property type="match status" value="1"/>
</dbReference>
<reference evidence="12 13" key="1">
    <citation type="journal article" date="2023" name="Arcadia Sci">
        <title>De novo assembly of a long-read Amblyomma americanum tick genome.</title>
        <authorList>
            <person name="Chou S."/>
            <person name="Poskanzer K.E."/>
            <person name="Rollins M."/>
            <person name="Thuy-Boun P.S."/>
        </authorList>
    </citation>
    <scope>NUCLEOTIDE SEQUENCE [LARGE SCALE GENOMIC DNA]</scope>
    <source>
        <strain evidence="12">F_SG_1</strain>
        <tissue evidence="12">Salivary glands</tissue>
    </source>
</reference>
<dbReference type="PROSITE" id="PS50994">
    <property type="entry name" value="INTEGRASE"/>
    <property type="match status" value="1"/>
</dbReference>